<dbReference type="AlphaFoldDB" id="A0A9N9G1F5"/>
<dbReference type="OrthoDB" id="10377894at2759"/>
<accession>A0A9N9G1F5</accession>
<comment type="caution">
    <text evidence="1">The sequence shown here is derived from an EMBL/GenBank/DDBJ whole genome shotgun (WGS) entry which is preliminary data.</text>
</comment>
<proteinExistence type="predicted"/>
<evidence type="ECO:0000313" key="1">
    <source>
        <dbReference type="EMBL" id="CAG8570823.1"/>
    </source>
</evidence>
<protein>
    <submittedName>
        <fullName evidence="1">4022_t:CDS:1</fullName>
    </submittedName>
</protein>
<organism evidence="1 2">
    <name type="scientific">Paraglomus occultum</name>
    <dbReference type="NCBI Taxonomy" id="144539"/>
    <lineage>
        <taxon>Eukaryota</taxon>
        <taxon>Fungi</taxon>
        <taxon>Fungi incertae sedis</taxon>
        <taxon>Mucoromycota</taxon>
        <taxon>Glomeromycotina</taxon>
        <taxon>Glomeromycetes</taxon>
        <taxon>Paraglomerales</taxon>
        <taxon>Paraglomeraceae</taxon>
        <taxon>Paraglomus</taxon>
    </lineage>
</organism>
<dbReference type="Proteomes" id="UP000789572">
    <property type="component" value="Unassembled WGS sequence"/>
</dbReference>
<keyword evidence="2" id="KW-1185">Reference proteome</keyword>
<dbReference type="EMBL" id="CAJVPJ010001012">
    <property type="protein sequence ID" value="CAG8570823.1"/>
    <property type="molecule type" value="Genomic_DNA"/>
</dbReference>
<name>A0A9N9G1F5_9GLOM</name>
<evidence type="ECO:0000313" key="2">
    <source>
        <dbReference type="Proteomes" id="UP000789572"/>
    </source>
</evidence>
<sequence length="301" mass="34483">MTITEKPSLRGKQAKLLASNIELQESRNVEKLELTRWPTKRRQLKLRLLSHRLLAQHVIDPVSLTIYSFSRYTPCDLPDYDEPNISELSSIVNTSAISPLVNIALMPSTKRRKAVPHHNTFSYDIDTDCALAVEIRTLIDRIQFDSRSRLIEKGYLEIFIKDQLGKLLDVLGLLFKHASTLRSVERHRINHLPYNSLASTSQMPSQSVSLVRPDDDEQTRQVLRNHTEQVIQPQPSNRETSQVVITWEHVLYAAQAIGLPDNVIEATYEKIAPKFDPGRNFLGLESSKFQSIIEEADNYMR</sequence>
<gene>
    <name evidence="1" type="ORF">POCULU_LOCUS5986</name>
</gene>
<reference evidence="1" key="1">
    <citation type="submission" date="2021-06" db="EMBL/GenBank/DDBJ databases">
        <authorList>
            <person name="Kallberg Y."/>
            <person name="Tangrot J."/>
            <person name="Rosling A."/>
        </authorList>
    </citation>
    <scope>NUCLEOTIDE SEQUENCE</scope>
    <source>
        <strain evidence="1">IA702</strain>
    </source>
</reference>